<dbReference type="STRING" id="28122.SAMN02745108_01538"/>
<accession>A0A1T4NAK1</accession>
<keyword evidence="1" id="KW-0732">Signal</keyword>
<dbReference type="EMBL" id="FUWU01000023">
    <property type="protein sequence ID" value="SJZ76299.1"/>
    <property type="molecule type" value="Genomic_DNA"/>
</dbReference>
<proteinExistence type="predicted"/>
<evidence type="ECO:0000256" key="1">
    <source>
        <dbReference type="SAM" id="SignalP"/>
    </source>
</evidence>
<organism evidence="2 3">
    <name type="scientific">Fibrobacter intestinalis</name>
    <dbReference type="NCBI Taxonomy" id="28122"/>
    <lineage>
        <taxon>Bacteria</taxon>
        <taxon>Pseudomonadati</taxon>
        <taxon>Fibrobacterota</taxon>
        <taxon>Fibrobacteria</taxon>
        <taxon>Fibrobacterales</taxon>
        <taxon>Fibrobacteraceae</taxon>
        <taxon>Fibrobacter</taxon>
    </lineage>
</organism>
<dbReference type="AlphaFoldDB" id="A0A1T4NAK1"/>
<evidence type="ECO:0000313" key="3">
    <source>
        <dbReference type="Proteomes" id="UP000190449"/>
    </source>
</evidence>
<feature type="signal peptide" evidence="1">
    <location>
        <begin position="1"/>
        <end position="24"/>
    </location>
</feature>
<dbReference type="Proteomes" id="UP000190449">
    <property type="component" value="Unassembled WGS sequence"/>
</dbReference>
<reference evidence="2 3" key="1">
    <citation type="submission" date="2017-02" db="EMBL/GenBank/DDBJ databases">
        <authorList>
            <person name="Peterson S.W."/>
        </authorList>
    </citation>
    <scope>NUCLEOTIDE SEQUENCE [LARGE SCALE GENOMIC DNA]</scope>
    <source>
        <strain evidence="2 3">ATCC 43854</strain>
    </source>
</reference>
<name>A0A1T4NAK1_9BACT</name>
<sequence length="322" mass="37581">MNHLFRCSIFLFALLTLLANSLFASSSPEEPFYPSEEDVQDFNFKRHYLSPCEDILEYGGYEWKGLFSPILEDFFREKSSRPLSGIAGRYKLQDSTLYLTGLDICFYAQVDDDNPAKKHRTKVPLKVLFPGAKKQVAASFFSDFTVFSCLNCQTDKNETIHINMYASFLRGKISHMMFKAHSPLNPMTKTPFIEREKALTGYIWIQNSKEEILAVDDLHRIGPKDDPDKLDTLQFKDLIDSLSPYYQMHLQNYMDYLEKTLEKLDSLSILASEHRYKELKRFFAENQAENARNTYKKARRLYESYKYSGKHSSYIKPTLEQD</sequence>
<gene>
    <name evidence="2" type="ORF">SAMN02745108_01538</name>
</gene>
<dbReference type="RefSeq" id="WP_078776470.1">
    <property type="nucleotide sequence ID" value="NZ_FUWU01000023.1"/>
</dbReference>
<evidence type="ECO:0000313" key="2">
    <source>
        <dbReference type="EMBL" id="SJZ76299.1"/>
    </source>
</evidence>
<protein>
    <submittedName>
        <fullName evidence="2">Uncharacterized protein</fullName>
    </submittedName>
</protein>
<feature type="chain" id="PRO_5013159963" evidence="1">
    <location>
        <begin position="25"/>
        <end position="322"/>
    </location>
</feature>